<protein>
    <submittedName>
        <fullName evidence="1">Uncharacterized protein</fullName>
    </submittedName>
</protein>
<accession>A0AAV6H7P1</accession>
<dbReference type="Proteomes" id="UP000823561">
    <property type="component" value="Chromosome 4"/>
</dbReference>
<evidence type="ECO:0000313" key="1">
    <source>
        <dbReference type="EMBL" id="KAG5281997.1"/>
    </source>
</evidence>
<dbReference type="PANTHER" id="PTHR31025">
    <property type="entry name" value="SI:CH211-196P9.1-RELATED"/>
    <property type="match status" value="1"/>
</dbReference>
<name>A0AAV6H7P1_9TELE</name>
<evidence type="ECO:0000313" key="2">
    <source>
        <dbReference type="Proteomes" id="UP000823561"/>
    </source>
</evidence>
<reference evidence="1" key="1">
    <citation type="submission" date="2020-10" db="EMBL/GenBank/DDBJ databases">
        <title>Chromosome-scale genome assembly of the Allis shad, Alosa alosa.</title>
        <authorList>
            <person name="Margot Z."/>
            <person name="Christophe K."/>
            <person name="Cabau C."/>
            <person name="Louis A."/>
            <person name="Berthelot C."/>
            <person name="Parey E."/>
            <person name="Roest Crollius H."/>
            <person name="Montfort J."/>
            <person name="Robinson-Rechavi M."/>
            <person name="Bucao C."/>
            <person name="Bouchez O."/>
            <person name="Gislard M."/>
            <person name="Lluch J."/>
            <person name="Milhes M."/>
            <person name="Lampietro C."/>
            <person name="Lopez Roques C."/>
            <person name="Donnadieu C."/>
            <person name="Braasch I."/>
            <person name="Desvignes T."/>
            <person name="Postlethwait J."/>
            <person name="Bobe J."/>
            <person name="Guiguen Y."/>
        </authorList>
    </citation>
    <scope>NUCLEOTIDE SEQUENCE</scope>
    <source>
        <strain evidence="1">M-15738</strain>
        <tissue evidence="1">Blood</tissue>
    </source>
</reference>
<comment type="caution">
    <text evidence="1">The sequence shown here is derived from an EMBL/GenBank/DDBJ whole genome shotgun (WGS) entry which is preliminary data.</text>
</comment>
<gene>
    <name evidence="1" type="ORF">AALO_G00051110</name>
</gene>
<organism evidence="1 2">
    <name type="scientific">Alosa alosa</name>
    <name type="common">allis shad</name>
    <dbReference type="NCBI Taxonomy" id="278164"/>
    <lineage>
        <taxon>Eukaryota</taxon>
        <taxon>Metazoa</taxon>
        <taxon>Chordata</taxon>
        <taxon>Craniata</taxon>
        <taxon>Vertebrata</taxon>
        <taxon>Euteleostomi</taxon>
        <taxon>Actinopterygii</taxon>
        <taxon>Neopterygii</taxon>
        <taxon>Teleostei</taxon>
        <taxon>Clupei</taxon>
        <taxon>Clupeiformes</taxon>
        <taxon>Clupeoidei</taxon>
        <taxon>Clupeidae</taxon>
        <taxon>Alosa</taxon>
    </lineage>
</organism>
<dbReference type="AlphaFoldDB" id="A0AAV6H7P1"/>
<keyword evidence="2" id="KW-1185">Reference proteome</keyword>
<dbReference type="PANTHER" id="PTHR31025:SF27">
    <property type="entry name" value="SI:CH211-193K19.2-RELATED"/>
    <property type="match status" value="1"/>
</dbReference>
<proteinExistence type="predicted"/>
<sequence>MSSSLLLLNLSTNIPASKSLVVVLDMRGMDNQHKVQDWELQIKTTSKLDVMRLVSTGEQEERWWMIMVSTGEEEMMMGMVVRGKVFFEKPKRGEVNHVPDHPESYTEEDLEDLRSSLVETMKKKNKDMEFISQKMDITFSFRRMEIVEMEPMVSEVLERWSGLFLEEQICQEFTRVTTKDLMGTFKTALEMFTPRLLKLYRARKGAFSREMETLLEMLDKQTSDITSHRRQAAVEGLPIFLRENTEKLFSRCLATDLDDEQTKGIKMGVLTVLDDDDAVINIALVLEETIVLKDIPDTRLRFTYLFGLLYALNMEFPKDIRYTFETIQHIFMEMSTNCSQRVRSFKTKLLNQ</sequence>
<dbReference type="EMBL" id="JADWDJ010000004">
    <property type="protein sequence ID" value="KAG5281997.1"/>
    <property type="molecule type" value="Genomic_DNA"/>
</dbReference>